<feature type="non-terminal residue" evidence="1">
    <location>
        <position position="28"/>
    </location>
</feature>
<name>A0A382JD84_9ZZZZ</name>
<gene>
    <name evidence="1" type="ORF">METZ01_LOCUS263098</name>
</gene>
<organism evidence="1">
    <name type="scientific">marine metagenome</name>
    <dbReference type="NCBI Taxonomy" id="408172"/>
    <lineage>
        <taxon>unclassified sequences</taxon>
        <taxon>metagenomes</taxon>
        <taxon>ecological metagenomes</taxon>
    </lineage>
</organism>
<proteinExistence type="predicted"/>
<reference evidence="1" key="1">
    <citation type="submission" date="2018-05" db="EMBL/GenBank/DDBJ databases">
        <authorList>
            <person name="Lanie J.A."/>
            <person name="Ng W.-L."/>
            <person name="Kazmierczak K.M."/>
            <person name="Andrzejewski T.M."/>
            <person name="Davidsen T.M."/>
            <person name="Wayne K.J."/>
            <person name="Tettelin H."/>
            <person name="Glass J.I."/>
            <person name="Rusch D."/>
            <person name="Podicherti R."/>
            <person name="Tsui H.-C.T."/>
            <person name="Winkler M.E."/>
        </authorList>
    </citation>
    <scope>NUCLEOTIDE SEQUENCE</scope>
</reference>
<accession>A0A382JD84</accession>
<dbReference type="AlphaFoldDB" id="A0A382JD84"/>
<dbReference type="EMBL" id="UINC01073677">
    <property type="protein sequence ID" value="SVC10244.1"/>
    <property type="molecule type" value="Genomic_DNA"/>
</dbReference>
<evidence type="ECO:0000313" key="1">
    <source>
        <dbReference type="EMBL" id="SVC10244.1"/>
    </source>
</evidence>
<sequence length="28" mass="3252">MELTNVTTTSGILEPGLRKYMPYGMERY</sequence>
<protein>
    <submittedName>
        <fullName evidence="1">Uncharacterized protein</fullName>
    </submittedName>
</protein>